<dbReference type="PANTHER" id="PTHR38887">
    <property type="entry name" value="CHROMOSOME 21, WHOLE GENOME SHOTGUN SEQUENCE"/>
    <property type="match status" value="1"/>
</dbReference>
<sequence length="489" mass="54741">MGSVSVVMTMSNNLNSRQTLPKHKSPEDIIRNLQLQLAQHVAGGSGLASTSYRHHRDKRKVPHEDPTWNSKVAQQNSGEEESQTVKRRGYQCSERASELQQYLDVLRQHEAEHYTLGSTSPPLQPDAEAFIRLPYPLIIPQRRIMNRSRGFVYNHSPSLQDAGVSEKSFSSFIDQLNRIAELKPRAQAIDFTGFANLCSDTHHDLFISMAVSMAVKTTRGIQHSAVLNKFIEKTNNELFKSKGLICLLMTWKPEGPENVSSDRGPIERKVKLAKDERRDRTQRLRERLSPFQGLGILKRPQSMSLDCVDGDTNTLPETGTSTMRNQHSIPNYGIRSIYSETKQRVVTQHVEDHCKFQLATAGIGIQICSKEIPIQLTDNSGFAPPKPDDLISFWNLSGKLTSEETDARDDGLSSSWNPAASMLSGDTKEGPTKYQNIRTDSENLNAHCRTLSPSFTTGALKVLETEILYLLIANIPVEDNTEGEKRGVS</sequence>
<dbReference type="AlphaFoldDB" id="A0A166NE65"/>
<dbReference type="Proteomes" id="UP000076584">
    <property type="component" value="Unassembled WGS sequence"/>
</dbReference>
<protein>
    <submittedName>
        <fullName evidence="2">Uncharacterized protein</fullName>
    </submittedName>
</protein>
<gene>
    <name evidence="2" type="ORF">CI238_06279</name>
</gene>
<feature type="region of interest" description="Disordered" evidence="1">
    <location>
        <begin position="44"/>
        <end position="89"/>
    </location>
</feature>
<dbReference type="PANTHER" id="PTHR38887:SF1">
    <property type="entry name" value="RAS MODIFICATION PROTEIN ERF4"/>
    <property type="match status" value="1"/>
</dbReference>
<dbReference type="InterPro" id="IPR053221">
    <property type="entry name" value="Burnettramic_acid_biosynth"/>
</dbReference>
<comment type="caution">
    <text evidence="2">The sequence shown here is derived from an EMBL/GenBank/DDBJ whole genome shotgun (WGS) entry which is preliminary data.</text>
</comment>
<organism evidence="2 3">
    <name type="scientific">Colletotrichum incanum</name>
    <name type="common">Soybean anthracnose fungus</name>
    <dbReference type="NCBI Taxonomy" id="1573173"/>
    <lineage>
        <taxon>Eukaryota</taxon>
        <taxon>Fungi</taxon>
        <taxon>Dikarya</taxon>
        <taxon>Ascomycota</taxon>
        <taxon>Pezizomycotina</taxon>
        <taxon>Sordariomycetes</taxon>
        <taxon>Hypocreomycetidae</taxon>
        <taxon>Glomerellales</taxon>
        <taxon>Glomerellaceae</taxon>
        <taxon>Colletotrichum</taxon>
        <taxon>Colletotrichum spaethianum species complex</taxon>
    </lineage>
</organism>
<accession>A0A166NE65</accession>
<reference evidence="2 3" key="1">
    <citation type="submission" date="2015-06" db="EMBL/GenBank/DDBJ databases">
        <title>Survival trade-offs in plant roots during colonization by closely related pathogenic and mutualistic fungi.</title>
        <authorList>
            <person name="Hacquard S."/>
            <person name="Kracher B."/>
            <person name="Hiruma K."/>
            <person name="Weinman A."/>
            <person name="Muench P."/>
            <person name="Garrido Oter R."/>
            <person name="Ver Loren van Themaat E."/>
            <person name="Dallerey J.-F."/>
            <person name="Damm U."/>
            <person name="Henrissat B."/>
            <person name="Lespinet O."/>
            <person name="Thon M."/>
            <person name="Kemen E."/>
            <person name="McHardy A.C."/>
            <person name="Schulze-Lefert P."/>
            <person name="O'Connell R.J."/>
        </authorList>
    </citation>
    <scope>NUCLEOTIDE SEQUENCE [LARGE SCALE GENOMIC DNA]</scope>
    <source>
        <strain evidence="2 3">MAFF 238704</strain>
    </source>
</reference>
<name>A0A166NE65_COLIC</name>
<keyword evidence="3" id="KW-1185">Reference proteome</keyword>
<feature type="compositionally biased region" description="Basic residues" evidence="1">
    <location>
        <begin position="52"/>
        <end position="61"/>
    </location>
</feature>
<feature type="compositionally biased region" description="Polar residues" evidence="1">
    <location>
        <begin position="67"/>
        <end position="77"/>
    </location>
</feature>
<feature type="region of interest" description="Disordered" evidence="1">
    <location>
        <begin position="404"/>
        <end position="434"/>
    </location>
</feature>
<evidence type="ECO:0000313" key="3">
    <source>
        <dbReference type="Proteomes" id="UP000076584"/>
    </source>
</evidence>
<evidence type="ECO:0000256" key="1">
    <source>
        <dbReference type="SAM" id="MobiDB-lite"/>
    </source>
</evidence>
<proteinExistence type="predicted"/>
<evidence type="ECO:0000313" key="2">
    <source>
        <dbReference type="EMBL" id="KZL65586.1"/>
    </source>
</evidence>
<dbReference type="EMBL" id="LFIW01002614">
    <property type="protein sequence ID" value="KZL65586.1"/>
    <property type="molecule type" value="Genomic_DNA"/>
</dbReference>